<keyword evidence="2" id="KW-0472">Membrane</keyword>
<dbReference type="PANTHER" id="PTHR11200:SF286">
    <property type="entry name" value="5-PHOSPHATASE, PUTATIVE (AFU_ORTHOLOGUE AFUA_5G07600)-RELATED"/>
    <property type="match status" value="1"/>
</dbReference>
<dbReference type="SUPFAM" id="SSF56219">
    <property type="entry name" value="DNase I-like"/>
    <property type="match status" value="1"/>
</dbReference>
<feature type="transmembrane region" description="Helical" evidence="2">
    <location>
        <begin position="439"/>
        <end position="459"/>
    </location>
</feature>
<dbReference type="AlphaFoldDB" id="A0AAD9YYD7"/>
<keyword evidence="5" id="KW-1185">Reference proteome</keyword>
<feature type="domain" description="Inositol polyphosphate-related phosphatase" evidence="3">
    <location>
        <begin position="2"/>
        <end position="385"/>
    </location>
</feature>
<dbReference type="InterPro" id="IPR000300">
    <property type="entry name" value="IPPc"/>
</dbReference>
<keyword evidence="2" id="KW-0812">Transmembrane</keyword>
<gene>
    <name evidence="4" type="ORF">OEA41_010093</name>
</gene>
<evidence type="ECO:0000256" key="1">
    <source>
        <dbReference type="SAM" id="MobiDB-lite"/>
    </source>
</evidence>
<protein>
    <recommendedName>
        <fullName evidence="3">Inositol polyphosphate-related phosphatase domain-containing protein</fullName>
    </recommendedName>
</protein>
<dbReference type="GO" id="GO:0046856">
    <property type="term" value="P:phosphatidylinositol dephosphorylation"/>
    <property type="evidence" value="ECO:0007669"/>
    <property type="project" value="InterPro"/>
</dbReference>
<dbReference type="EMBL" id="JASNWA010000011">
    <property type="protein sequence ID" value="KAK3166968.1"/>
    <property type="molecule type" value="Genomic_DNA"/>
</dbReference>
<sequence length="461" mass="51195">MSALKTYIVTFNCGREPINAPVFATHLFSALPKPQTAPDILVLCLQELASLGYSFLGGSYLVPYLSPFRHAVTIAAESLDNASYVNIITRNLGMTAIMVFVLRDQTAQVRWLETAGVGVGMQELGNKGAVGIRMGYSIGEDTLDMTFVSAHLAPMEDALERRNEDWANIVRGLVFVPVSPTAVRKTTAQRLPQDGSNANETDPLLPAGPEEDSVPPMSGLYTPTSHLFFAGDLNYRTSSTKPVENAYLTWPQPTKDPKAPEHYSHLLPSDQLTRERQAGRTLHGLQEAPIDFPPTYKYSDKARAVAGTKQVDDNSEGEIWDWAKHRYPSWCDRILYLPLPPWMTIASHAMSSKLHTQRYKALPLMATSDHRPVACLINVPAEAIPEPDKGEEEETKKDVRLLPPFDLNPYWRERRETARMKEVLVGLACYLGLTWEGRGILIAVVIGALGGWAVVRSLLEW</sequence>
<dbReference type="Proteomes" id="UP001276659">
    <property type="component" value="Unassembled WGS sequence"/>
</dbReference>
<dbReference type="Gene3D" id="3.60.10.10">
    <property type="entry name" value="Endonuclease/exonuclease/phosphatase"/>
    <property type="match status" value="1"/>
</dbReference>
<evidence type="ECO:0000313" key="4">
    <source>
        <dbReference type="EMBL" id="KAK3166968.1"/>
    </source>
</evidence>
<evidence type="ECO:0000256" key="2">
    <source>
        <dbReference type="SAM" id="Phobius"/>
    </source>
</evidence>
<keyword evidence="2" id="KW-1133">Transmembrane helix</keyword>
<dbReference type="PANTHER" id="PTHR11200">
    <property type="entry name" value="INOSITOL 5-PHOSPHATASE"/>
    <property type="match status" value="1"/>
</dbReference>
<dbReference type="InterPro" id="IPR036691">
    <property type="entry name" value="Endo/exonu/phosph_ase_sf"/>
</dbReference>
<evidence type="ECO:0000259" key="3">
    <source>
        <dbReference type="SMART" id="SM00128"/>
    </source>
</evidence>
<name>A0AAD9YYD7_9LECA</name>
<evidence type="ECO:0000313" key="5">
    <source>
        <dbReference type="Proteomes" id="UP001276659"/>
    </source>
</evidence>
<dbReference type="SMART" id="SM00128">
    <property type="entry name" value="IPPc"/>
    <property type="match status" value="1"/>
</dbReference>
<dbReference type="InterPro" id="IPR046985">
    <property type="entry name" value="IP5"/>
</dbReference>
<dbReference type="Pfam" id="PF22669">
    <property type="entry name" value="Exo_endo_phos2"/>
    <property type="match status" value="1"/>
</dbReference>
<reference evidence="4" key="1">
    <citation type="submission" date="2022-11" db="EMBL/GenBank/DDBJ databases">
        <title>Chromosomal genome sequence assembly and mating type (MAT) locus characterization of the leprose asexual lichenized fungus Lepraria neglecta (Nyl.) Erichsen.</title>
        <authorList>
            <person name="Allen J.L."/>
            <person name="Pfeffer B."/>
        </authorList>
    </citation>
    <scope>NUCLEOTIDE SEQUENCE</scope>
    <source>
        <strain evidence="4">Allen 5258</strain>
    </source>
</reference>
<organism evidence="4 5">
    <name type="scientific">Lepraria neglecta</name>
    <dbReference type="NCBI Taxonomy" id="209136"/>
    <lineage>
        <taxon>Eukaryota</taxon>
        <taxon>Fungi</taxon>
        <taxon>Dikarya</taxon>
        <taxon>Ascomycota</taxon>
        <taxon>Pezizomycotina</taxon>
        <taxon>Lecanoromycetes</taxon>
        <taxon>OSLEUM clade</taxon>
        <taxon>Lecanoromycetidae</taxon>
        <taxon>Lecanorales</taxon>
        <taxon>Lecanorineae</taxon>
        <taxon>Stereocaulaceae</taxon>
        <taxon>Lepraria</taxon>
    </lineage>
</organism>
<proteinExistence type="predicted"/>
<feature type="region of interest" description="Disordered" evidence="1">
    <location>
        <begin position="187"/>
        <end position="212"/>
    </location>
</feature>
<dbReference type="GO" id="GO:0004439">
    <property type="term" value="F:phosphatidylinositol-4,5-bisphosphate 5-phosphatase activity"/>
    <property type="evidence" value="ECO:0007669"/>
    <property type="project" value="TreeGrafter"/>
</dbReference>
<feature type="compositionally biased region" description="Polar residues" evidence="1">
    <location>
        <begin position="187"/>
        <end position="200"/>
    </location>
</feature>
<accession>A0AAD9YYD7</accession>
<comment type="caution">
    <text evidence="4">The sequence shown here is derived from an EMBL/GenBank/DDBJ whole genome shotgun (WGS) entry which is preliminary data.</text>
</comment>